<evidence type="ECO:0000256" key="7">
    <source>
        <dbReference type="ARBA" id="ARBA00022692"/>
    </source>
</evidence>
<dbReference type="PANTHER" id="PTHR30093">
    <property type="entry name" value="GENERAL SECRETION PATHWAY PROTEIN G"/>
    <property type="match status" value="1"/>
</dbReference>
<dbReference type="GO" id="GO:0015627">
    <property type="term" value="C:type II protein secretion system complex"/>
    <property type="evidence" value="ECO:0007669"/>
    <property type="project" value="InterPro"/>
</dbReference>
<accession>A0A1I7NRT3</accession>
<evidence type="ECO:0000256" key="3">
    <source>
        <dbReference type="ARBA" id="ARBA00020042"/>
    </source>
</evidence>
<keyword evidence="7 11" id="KW-0812">Transmembrane</keyword>
<reference evidence="14" key="1">
    <citation type="submission" date="2016-10" db="EMBL/GenBank/DDBJ databases">
        <authorList>
            <person name="Varghese N."/>
            <person name="Submissions S."/>
        </authorList>
    </citation>
    <scope>NUCLEOTIDE SEQUENCE [LARGE SCALE GENOMIC DNA]</scope>
    <source>
        <strain evidence="14">DSM 1565</strain>
    </source>
</reference>
<dbReference type="EMBL" id="FPCH01000003">
    <property type="protein sequence ID" value="SFV37366.1"/>
    <property type="molecule type" value="Genomic_DNA"/>
</dbReference>
<evidence type="ECO:0000259" key="12">
    <source>
        <dbReference type="Pfam" id="PF08334"/>
    </source>
</evidence>
<keyword evidence="4" id="KW-1003">Cell membrane</keyword>
<gene>
    <name evidence="13" type="ORF">SAMN04488557_3126</name>
</gene>
<dbReference type="InterPro" id="IPR045584">
    <property type="entry name" value="Pilin-like"/>
</dbReference>
<dbReference type="Gene3D" id="3.30.700.10">
    <property type="entry name" value="Glycoprotein, Type 4 Pilin"/>
    <property type="match status" value="1"/>
</dbReference>
<feature type="domain" description="Type II secretion system protein GspG C-terminal" evidence="12">
    <location>
        <begin position="53"/>
        <end position="160"/>
    </location>
</feature>
<dbReference type="PROSITE" id="PS00409">
    <property type="entry name" value="PROKAR_NTER_METHYL"/>
    <property type="match status" value="1"/>
</dbReference>
<evidence type="ECO:0000256" key="11">
    <source>
        <dbReference type="SAM" id="Phobius"/>
    </source>
</evidence>
<evidence type="ECO:0000256" key="10">
    <source>
        <dbReference type="SAM" id="MobiDB-lite"/>
    </source>
</evidence>
<organism evidence="13 14">
    <name type="scientific">Hyphomicrobium facile</name>
    <dbReference type="NCBI Taxonomy" id="51670"/>
    <lineage>
        <taxon>Bacteria</taxon>
        <taxon>Pseudomonadati</taxon>
        <taxon>Pseudomonadota</taxon>
        <taxon>Alphaproteobacteria</taxon>
        <taxon>Hyphomicrobiales</taxon>
        <taxon>Hyphomicrobiaceae</taxon>
        <taxon>Hyphomicrobium</taxon>
    </lineage>
</organism>
<feature type="compositionally biased region" description="Acidic residues" evidence="10">
    <location>
        <begin position="151"/>
        <end position="161"/>
    </location>
</feature>
<dbReference type="InterPro" id="IPR013545">
    <property type="entry name" value="T2SS_protein-GspG_C"/>
</dbReference>
<name>A0A1I7NRT3_9HYPH</name>
<evidence type="ECO:0000256" key="1">
    <source>
        <dbReference type="ARBA" id="ARBA00004377"/>
    </source>
</evidence>
<dbReference type="PRINTS" id="PR00813">
    <property type="entry name" value="BCTERIALGSPG"/>
</dbReference>
<dbReference type="NCBIfam" id="TIGR02532">
    <property type="entry name" value="IV_pilin_GFxxxE"/>
    <property type="match status" value="1"/>
</dbReference>
<comment type="subcellular location">
    <subcellularLocation>
        <location evidence="1">Cell inner membrane</location>
        <topology evidence="1">Single-pass membrane protein</topology>
    </subcellularLocation>
</comment>
<dbReference type="OrthoDB" id="9795612at2"/>
<dbReference type="InterPro" id="IPR010054">
    <property type="entry name" value="Type2_sec_GspG"/>
</dbReference>
<dbReference type="Pfam" id="PF08334">
    <property type="entry name" value="T2SSG"/>
    <property type="match status" value="1"/>
</dbReference>
<dbReference type="SUPFAM" id="SSF54523">
    <property type="entry name" value="Pili subunits"/>
    <property type="match status" value="1"/>
</dbReference>
<protein>
    <recommendedName>
        <fullName evidence="3">Type II secretion system core protein G</fullName>
    </recommendedName>
</protein>
<dbReference type="InterPro" id="IPR012902">
    <property type="entry name" value="N_methyl_site"/>
</dbReference>
<dbReference type="Proteomes" id="UP000199423">
    <property type="component" value="Unassembled WGS sequence"/>
</dbReference>
<dbReference type="InterPro" id="IPR000983">
    <property type="entry name" value="Bac_GSPG_pilin"/>
</dbReference>
<dbReference type="GO" id="GO:0015628">
    <property type="term" value="P:protein secretion by the type II secretion system"/>
    <property type="evidence" value="ECO:0007669"/>
    <property type="project" value="InterPro"/>
</dbReference>
<keyword evidence="6" id="KW-0997">Cell inner membrane</keyword>
<dbReference type="STRING" id="51670.SAMN04488557_3126"/>
<evidence type="ECO:0000256" key="9">
    <source>
        <dbReference type="ARBA" id="ARBA00023136"/>
    </source>
</evidence>
<evidence type="ECO:0000256" key="4">
    <source>
        <dbReference type="ARBA" id="ARBA00022475"/>
    </source>
</evidence>
<evidence type="ECO:0000313" key="14">
    <source>
        <dbReference type="Proteomes" id="UP000199423"/>
    </source>
</evidence>
<sequence>MSAEEIIRNLRNLKRRRKASPDNVRASEAGFTLIELLVVMVILVLLASLVAPRVIGYLGSSRTKSAKVQIESLSTSLELYKLDTGRYPDAREGLNALVQRPGDVPGWNGPYLKKDKVPPDPWGQPYIYRYPGKHGPFDILTLGADKKEGGQGEDQDVASWQ</sequence>
<evidence type="ECO:0000256" key="8">
    <source>
        <dbReference type="ARBA" id="ARBA00022989"/>
    </source>
</evidence>
<dbReference type="RefSeq" id="WP_092868645.1">
    <property type="nucleotide sequence ID" value="NZ_FPCH01000003.1"/>
</dbReference>
<dbReference type="GO" id="GO:0005886">
    <property type="term" value="C:plasma membrane"/>
    <property type="evidence" value="ECO:0007669"/>
    <property type="project" value="UniProtKB-SubCell"/>
</dbReference>
<keyword evidence="9 11" id="KW-0472">Membrane</keyword>
<feature type="transmembrane region" description="Helical" evidence="11">
    <location>
        <begin position="31"/>
        <end position="55"/>
    </location>
</feature>
<keyword evidence="8 11" id="KW-1133">Transmembrane helix</keyword>
<evidence type="ECO:0000256" key="2">
    <source>
        <dbReference type="ARBA" id="ARBA00009984"/>
    </source>
</evidence>
<evidence type="ECO:0000256" key="5">
    <source>
        <dbReference type="ARBA" id="ARBA00022481"/>
    </source>
</evidence>
<dbReference type="Pfam" id="PF07963">
    <property type="entry name" value="N_methyl"/>
    <property type="match status" value="1"/>
</dbReference>
<dbReference type="NCBIfam" id="TIGR01710">
    <property type="entry name" value="typeII_sec_gspG"/>
    <property type="match status" value="1"/>
</dbReference>
<comment type="similarity">
    <text evidence="2">Belongs to the GSP G family.</text>
</comment>
<dbReference type="PANTHER" id="PTHR30093:SF45">
    <property type="entry name" value="TYPE II SECRETION SYSTEM CORE PROTEIN G"/>
    <property type="match status" value="1"/>
</dbReference>
<evidence type="ECO:0000313" key="13">
    <source>
        <dbReference type="EMBL" id="SFV37366.1"/>
    </source>
</evidence>
<evidence type="ECO:0000256" key="6">
    <source>
        <dbReference type="ARBA" id="ARBA00022519"/>
    </source>
</evidence>
<keyword evidence="14" id="KW-1185">Reference proteome</keyword>
<keyword evidence="5" id="KW-0488">Methylation</keyword>
<proteinExistence type="inferred from homology"/>
<dbReference type="AlphaFoldDB" id="A0A1I7NRT3"/>
<feature type="region of interest" description="Disordered" evidence="10">
    <location>
        <begin position="141"/>
        <end position="161"/>
    </location>
</feature>